<evidence type="ECO:0000313" key="2">
    <source>
        <dbReference type="EMBL" id="OAG03085.1"/>
    </source>
</evidence>
<dbReference type="STRING" id="1460663.A0A177C6C9"/>
<sequence length="180" mass="20601">MAETKRASELLGAIQAATPDRLREVLTALCLEQRATFTATYQKLLVDESQQLDVGDSEDDASASEAELPPKRRFPMPEGPAPQLGNKRKRYEVCKQCDKEYDSLVNTKTSCIYHDGELEVDWEGDIWADHDERCHGTINTEAMRKEYPEGFLWSCCDRFGDKTGCRKGPHRPQEAKRRRY</sequence>
<gene>
    <name evidence="2" type="ORF">CC84DRAFT_1219992</name>
</gene>
<evidence type="ECO:0000313" key="3">
    <source>
        <dbReference type="Proteomes" id="UP000077069"/>
    </source>
</evidence>
<dbReference type="Proteomes" id="UP000077069">
    <property type="component" value="Unassembled WGS sequence"/>
</dbReference>
<feature type="region of interest" description="Disordered" evidence="1">
    <location>
        <begin position="52"/>
        <end position="86"/>
    </location>
</feature>
<dbReference type="AlphaFoldDB" id="A0A177C6C9"/>
<name>A0A177C6C9_9PLEO</name>
<evidence type="ECO:0008006" key="4">
    <source>
        <dbReference type="Google" id="ProtNLM"/>
    </source>
</evidence>
<keyword evidence="3" id="KW-1185">Reference proteome</keyword>
<dbReference type="RefSeq" id="XP_018033450.1">
    <property type="nucleotide sequence ID" value="XM_018183124.1"/>
</dbReference>
<dbReference type="OrthoDB" id="5422613at2759"/>
<proteinExistence type="predicted"/>
<dbReference type="InParanoid" id="A0A177C6C9"/>
<organism evidence="2 3">
    <name type="scientific">Paraphaeosphaeria sporulosa</name>
    <dbReference type="NCBI Taxonomy" id="1460663"/>
    <lineage>
        <taxon>Eukaryota</taxon>
        <taxon>Fungi</taxon>
        <taxon>Dikarya</taxon>
        <taxon>Ascomycota</taxon>
        <taxon>Pezizomycotina</taxon>
        <taxon>Dothideomycetes</taxon>
        <taxon>Pleosporomycetidae</taxon>
        <taxon>Pleosporales</taxon>
        <taxon>Massarineae</taxon>
        <taxon>Didymosphaeriaceae</taxon>
        <taxon>Paraphaeosphaeria</taxon>
    </lineage>
</organism>
<evidence type="ECO:0000256" key="1">
    <source>
        <dbReference type="SAM" id="MobiDB-lite"/>
    </source>
</evidence>
<dbReference type="PANTHER" id="PTHR38167:SF1">
    <property type="entry name" value="C2H2-TYPE DOMAIN-CONTAINING PROTEIN"/>
    <property type="match status" value="1"/>
</dbReference>
<dbReference type="GeneID" id="28766610"/>
<dbReference type="EMBL" id="KV441555">
    <property type="protein sequence ID" value="OAG03085.1"/>
    <property type="molecule type" value="Genomic_DNA"/>
</dbReference>
<protein>
    <recommendedName>
        <fullName evidence="4">C2H2-type domain-containing protein</fullName>
    </recommendedName>
</protein>
<accession>A0A177C6C9</accession>
<dbReference type="PANTHER" id="PTHR38167">
    <property type="entry name" value="C2H2-TYPE DOMAIN-CONTAINING PROTEIN"/>
    <property type="match status" value="1"/>
</dbReference>
<reference evidence="2 3" key="1">
    <citation type="submission" date="2016-05" db="EMBL/GenBank/DDBJ databases">
        <title>Comparative analysis of secretome profiles of manganese(II)-oxidizing ascomycete fungi.</title>
        <authorList>
            <consortium name="DOE Joint Genome Institute"/>
            <person name="Zeiner C.A."/>
            <person name="Purvine S.O."/>
            <person name="Zink E.M."/>
            <person name="Wu S."/>
            <person name="Pasa-Tolic L."/>
            <person name="Chaput D.L."/>
            <person name="Haridas S."/>
            <person name="Grigoriev I.V."/>
            <person name="Santelli C.M."/>
            <person name="Hansel C.M."/>
        </authorList>
    </citation>
    <scope>NUCLEOTIDE SEQUENCE [LARGE SCALE GENOMIC DNA]</scope>
    <source>
        <strain evidence="2 3">AP3s5-JAC2a</strain>
    </source>
</reference>